<gene>
    <name evidence="2" type="ORF">NUU61_001402</name>
</gene>
<protein>
    <submittedName>
        <fullName evidence="2">Uncharacterized protein</fullName>
    </submittedName>
</protein>
<evidence type="ECO:0000256" key="1">
    <source>
        <dbReference type="SAM" id="MobiDB-lite"/>
    </source>
</evidence>
<reference evidence="2" key="1">
    <citation type="submission" date="2022-11" db="EMBL/GenBank/DDBJ databases">
        <authorList>
            <person name="Petersen C."/>
        </authorList>
    </citation>
    <scope>NUCLEOTIDE SEQUENCE</scope>
    <source>
        <strain evidence="2">IBT 34128</strain>
    </source>
</reference>
<keyword evidence="3" id="KW-1185">Reference proteome</keyword>
<dbReference type="GeneID" id="81391152"/>
<dbReference type="Proteomes" id="UP001141434">
    <property type="component" value="Unassembled WGS sequence"/>
</dbReference>
<reference evidence="2" key="2">
    <citation type="journal article" date="2023" name="IMA Fungus">
        <title>Comparative genomic study of the Penicillium genus elucidates a diverse pangenome and 15 lateral gene transfer events.</title>
        <authorList>
            <person name="Petersen C."/>
            <person name="Sorensen T."/>
            <person name="Nielsen M.R."/>
            <person name="Sondergaard T.E."/>
            <person name="Sorensen J.L."/>
            <person name="Fitzpatrick D.A."/>
            <person name="Frisvad J.C."/>
            <person name="Nielsen K.L."/>
        </authorList>
    </citation>
    <scope>NUCLEOTIDE SEQUENCE</scope>
    <source>
        <strain evidence="2">IBT 34128</strain>
    </source>
</reference>
<accession>A0A9W9G5P1</accession>
<evidence type="ECO:0000313" key="3">
    <source>
        <dbReference type="Proteomes" id="UP001141434"/>
    </source>
</evidence>
<dbReference type="AlphaFoldDB" id="A0A9W9G5P1"/>
<proteinExistence type="predicted"/>
<sequence length="155" mass="17486">METASTTAADTNTEPGPTSLPTRTELDLSHLLNDELASDIPFLDTRNWPRDITSFQDFDPLQDRDAFQDFDPLQDHDAFQDFDPLQDWHDLQDPEFYVDTEEILKNSENLHIPCDNTTHIAREHLGQASDSYARRVDGAMAASSLANASLSQSVY</sequence>
<comment type="caution">
    <text evidence="2">The sequence shown here is derived from an EMBL/GenBank/DDBJ whole genome shotgun (WGS) entry which is preliminary data.</text>
</comment>
<evidence type="ECO:0000313" key="2">
    <source>
        <dbReference type="EMBL" id="KAJ5111772.1"/>
    </source>
</evidence>
<organism evidence="2 3">
    <name type="scientific">Penicillium alfredii</name>
    <dbReference type="NCBI Taxonomy" id="1506179"/>
    <lineage>
        <taxon>Eukaryota</taxon>
        <taxon>Fungi</taxon>
        <taxon>Dikarya</taxon>
        <taxon>Ascomycota</taxon>
        <taxon>Pezizomycotina</taxon>
        <taxon>Eurotiomycetes</taxon>
        <taxon>Eurotiomycetidae</taxon>
        <taxon>Eurotiales</taxon>
        <taxon>Aspergillaceae</taxon>
        <taxon>Penicillium</taxon>
    </lineage>
</organism>
<name>A0A9W9G5P1_9EURO</name>
<dbReference type="OrthoDB" id="4297974at2759"/>
<dbReference type="RefSeq" id="XP_056515251.1">
    <property type="nucleotide sequence ID" value="XM_056651984.1"/>
</dbReference>
<feature type="compositionally biased region" description="Polar residues" evidence="1">
    <location>
        <begin position="1"/>
        <end position="22"/>
    </location>
</feature>
<dbReference type="EMBL" id="JAPMSZ010000002">
    <property type="protein sequence ID" value="KAJ5111772.1"/>
    <property type="molecule type" value="Genomic_DNA"/>
</dbReference>
<feature type="region of interest" description="Disordered" evidence="1">
    <location>
        <begin position="1"/>
        <end position="23"/>
    </location>
</feature>